<evidence type="ECO:0000313" key="4">
    <source>
        <dbReference type="Proteomes" id="UP001180487"/>
    </source>
</evidence>
<proteinExistence type="predicted"/>
<protein>
    <recommendedName>
        <fullName evidence="2">Ice-binding protein C-terminal domain-containing protein</fullName>
    </recommendedName>
</protein>
<dbReference type="Proteomes" id="UP001180487">
    <property type="component" value="Unassembled WGS sequence"/>
</dbReference>
<sequence>MHFLQKTSLAITLLAALCGTAQANIVNGNFDTGLTGWNTLGDASNQNGQLLLTNTTVAADDVDASNNPIASLNRSGTDAVDASLLSAAASLAAGALDPSAFDFAAEGALAWQSFTGNAGQTLSFLWNFGTRDSFADYAFVVLDGVLLRLASAADAALPGTGDNLFETGYNPFSVTLGSSGNHSIAFGVVDVNDTAVMSSLAIDQVQLSADNTVPEPGSLALVALGLGLMAWRKRRAG</sequence>
<gene>
    <name evidence="3" type="ORF">J2X19_002161</name>
</gene>
<dbReference type="NCBIfam" id="TIGR02595">
    <property type="entry name" value="PEP_CTERM"/>
    <property type="match status" value="1"/>
</dbReference>
<feature type="chain" id="PRO_5045056366" description="Ice-binding protein C-terminal domain-containing protein" evidence="1">
    <location>
        <begin position="24"/>
        <end position="237"/>
    </location>
</feature>
<keyword evidence="1" id="KW-0732">Signal</keyword>
<feature type="domain" description="Ice-binding protein C-terminal" evidence="2">
    <location>
        <begin position="212"/>
        <end position="235"/>
    </location>
</feature>
<dbReference type="RefSeq" id="WP_310373142.1">
    <property type="nucleotide sequence ID" value="NZ_JAVDXT010000002.1"/>
</dbReference>
<keyword evidence="4" id="KW-1185">Reference proteome</keyword>
<feature type="signal peptide" evidence="1">
    <location>
        <begin position="1"/>
        <end position="23"/>
    </location>
</feature>
<accession>A0ABU2C814</accession>
<dbReference type="Pfam" id="PF07589">
    <property type="entry name" value="PEP-CTERM"/>
    <property type="match status" value="1"/>
</dbReference>
<dbReference type="EMBL" id="JAVDXT010000002">
    <property type="protein sequence ID" value="MDR7377482.1"/>
    <property type="molecule type" value="Genomic_DNA"/>
</dbReference>
<comment type="caution">
    <text evidence="3">The sequence shown here is derived from an EMBL/GenBank/DDBJ whole genome shotgun (WGS) entry which is preliminary data.</text>
</comment>
<name>A0ABU2C814_9BURK</name>
<evidence type="ECO:0000256" key="1">
    <source>
        <dbReference type="SAM" id="SignalP"/>
    </source>
</evidence>
<evidence type="ECO:0000313" key="3">
    <source>
        <dbReference type="EMBL" id="MDR7377482.1"/>
    </source>
</evidence>
<evidence type="ECO:0000259" key="2">
    <source>
        <dbReference type="Pfam" id="PF07589"/>
    </source>
</evidence>
<reference evidence="3 4" key="1">
    <citation type="submission" date="2023-07" db="EMBL/GenBank/DDBJ databases">
        <title>Sorghum-associated microbial communities from plants grown in Nebraska, USA.</title>
        <authorList>
            <person name="Schachtman D."/>
        </authorList>
    </citation>
    <scope>NUCLEOTIDE SEQUENCE [LARGE SCALE GENOMIC DNA]</scope>
    <source>
        <strain evidence="3 4">BE313</strain>
    </source>
</reference>
<dbReference type="InterPro" id="IPR013424">
    <property type="entry name" value="Ice-binding_C"/>
</dbReference>
<organism evidence="3 4">
    <name type="scientific">Rhodoferax ferrireducens</name>
    <dbReference type="NCBI Taxonomy" id="192843"/>
    <lineage>
        <taxon>Bacteria</taxon>
        <taxon>Pseudomonadati</taxon>
        <taxon>Pseudomonadota</taxon>
        <taxon>Betaproteobacteria</taxon>
        <taxon>Burkholderiales</taxon>
        <taxon>Comamonadaceae</taxon>
        <taxon>Rhodoferax</taxon>
    </lineage>
</organism>